<dbReference type="PANTHER" id="PTHR21368">
    <property type="entry name" value="50S RIBOSOMAL PROTEIN L9"/>
    <property type="match status" value="1"/>
</dbReference>
<feature type="region of interest" description="Disordered" evidence="4">
    <location>
        <begin position="114"/>
        <end position="138"/>
    </location>
</feature>
<keyword evidence="2" id="KW-0689">Ribosomal protein</keyword>
<organism evidence="6 7">
    <name type="scientific">Mollisia scopiformis</name>
    <name type="common">Conifer needle endophyte fungus</name>
    <name type="synonym">Phialocephala scopiformis</name>
    <dbReference type="NCBI Taxonomy" id="149040"/>
    <lineage>
        <taxon>Eukaryota</taxon>
        <taxon>Fungi</taxon>
        <taxon>Dikarya</taxon>
        <taxon>Ascomycota</taxon>
        <taxon>Pezizomycotina</taxon>
        <taxon>Leotiomycetes</taxon>
        <taxon>Helotiales</taxon>
        <taxon>Mollisiaceae</taxon>
        <taxon>Mollisia</taxon>
    </lineage>
</organism>
<keyword evidence="3" id="KW-0687">Ribonucleoprotein</keyword>
<dbReference type="AlphaFoldDB" id="A0A132B7L9"/>
<reference evidence="6 7" key="1">
    <citation type="submission" date="2015-10" db="EMBL/GenBank/DDBJ databases">
        <title>Full genome of DAOMC 229536 Phialocephala scopiformis, a fungal endophyte of spruce producing the potent anti-insectan compound rugulosin.</title>
        <authorList>
            <consortium name="DOE Joint Genome Institute"/>
            <person name="Walker A.K."/>
            <person name="Frasz S.L."/>
            <person name="Seifert K.A."/>
            <person name="Miller J.D."/>
            <person name="Mondo S.J."/>
            <person name="Labutti K."/>
            <person name="Lipzen A."/>
            <person name="Dockter R."/>
            <person name="Kennedy M."/>
            <person name="Grigoriev I.V."/>
            <person name="Spatafora J.W."/>
        </authorList>
    </citation>
    <scope>NUCLEOTIDE SEQUENCE [LARGE SCALE GENOMIC DNA]</scope>
    <source>
        <strain evidence="6 7">CBS 120377</strain>
    </source>
</reference>
<dbReference type="InterPro" id="IPR000244">
    <property type="entry name" value="Ribosomal_bL9"/>
</dbReference>
<evidence type="ECO:0000256" key="2">
    <source>
        <dbReference type="ARBA" id="ARBA00022980"/>
    </source>
</evidence>
<evidence type="ECO:0000256" key="3">
    <source>
        <dbReference type="ARBA" id="ARBA00023274"/>
    </source>
</evidence>
<dbReference type="GO" id="GO:0003735">
    <property type="term" value="F:structural constituent of ribosome"/>
    <property type="evidence" value="ECO:0007669"/>
    <property type="project" value="InterPro"/>
</dbReference>
<dbReference type="GO" id="GO:1990904">
    <property type="term" value="C:ribonucleoprotein complex"/>
    <property type="evidence" value="ECO:0007669"/>
    <property type="project" value="UniProtKB-KW"/>
</dbReference>
<sequence length="287" mass="31419">MASPLVSRAPQCMSCVRRISGSLADSFSIHAGQQVRGKKKLAKVSTIRVQLKQNVPGYGRRGAVIGVTAGVMRNIWYPKGMAEYVTAAKQEELGVKKDSGLERDSTFRSNTEIKVERQSDMPEVKEEEVLRPPPPIPSLVEEVYREPQTPQIQLELMSPEKAKSILEDLLPPNLDFYRTTITIPKKISPSISASAVIASGAARSAKSEESNKIHGSVSTSDIAANLKAILAEDEEGSRVVVSPEQISFVQETQDKDRVKQLGVFQIEIKLEGAGNPVRRTIQVNAQS</sequence>
<dbReference type="GO" id="GO:0006412">
    <property type="term" value="P:translation"/>
    <property type="evidence" value="ECO:0007669"/>
    <property type="project" value="InterPro"/>
</dbReference>
<dbReference type="SUPFAM" id="SSF55658">
    <property type="entry name" value="L9 N-domain-like"/>
    <property type="match status" value="1"/>
</dbReference>
<evidence type="ECO:0000256" key="4">
    <source>
        <dbReference type="SAM" id="MobiDB-lite"/>
    </source>
</evidence>
<evidence type="ECO:0000313" key="7">
    <source>
        <dbReference type="Proteomes" id="UP000070700"/>
    </source>
</evidence>
<dbReference type="OrthoDB" id="5555409at2759"/>
<evidence type="ECO:0000259" key="5">
    <source>
        <dbReference type="Pfam" id="PF01281"/>
    </source>
</evidence>
<dbReference type="RefSeq" id="XP_018062334.1">
    <property type="nucleotide sequence ID" value="XM_018216273.1"/>
</dbReference>
<gene>
    <name evidence="6" type="ORF">LY89DRAFT_691294</name>
</gene>
<dbReference type="STRING" id="149040.A0A132B7L9"/>
<feature type="domain" description="Ribosomal protein L9" evidence="5">
    <location>
        <begin position="48"/>
        <end position="93"/>
    </location>
</feature>
<accession>A0A132B7L9</accession>
<protein>
    <recommendedName>
        <fullName evidence="5">Ribosomal protein L9 domain-containing protein</fullName>
    </recommendedName>
</protein>
<dbReference type="EMBL" id="KQ947437">
    <property type="protein sequence ID" value="KUJ07979.1"/>
    <property type="molecule type" value="Genomic_DNA"/>
</dbReference>
<dbReference type="Gene3D" id="3.10.430.100">
    <property type="entry name" value="Ribosomal protein L9, C-terminal domain"/>
    <property type="match status" value="1"/>
</dbReference>
<dbReference type="KEGG" id="psco:LY89DRAFT_691294"/>
<dbReference type="InParanoid" id="A0A132B7L9"/>
<keyword evidence="7" id="KW-1185">Reference proteome</keyword>
<dbReference type="InterPro" id="IPR036935">
    <property type="entry name" value="Ribosomal_bL9_N_sf"/>
</dbReference>
<name>A0A132B7L9_MOLSC</name>
<comment type="similarity">
    <text evidence="1">Belongs to the bacterial ribosomal protein bL9 family.</text>
</comment>
<dbReference type="InterPro" id="IPR020070">
    <property type="entry name" value="Ribosomal_bL9_N"/>
</dbReference>
<dbReference type="Proteomes" id="UP000070700">
    <property type="component" value="Unassembled WGS sequence"/>
</dbReference>
<dbReference type="InterPro" id="IPR009027">
    <property type="entry name" value="Ribosomal_bL9/RNase_H1_N"/>
</dbReference>
<proteinExistence type="inferred from homology"/>
<evidence type="ECO:0000313" key="6">
    <source>
        <dbReference type="EMBL" id="KUJ07979.1"/>
    </source>
</evidence>
<dbReference type="GO" id="GO:0005840">
    <property type="term" value="C:ribosome"/>
    <property type="evidence" value="ECO:0007669"/>
    <property type="project" value="UniProtKB-KW"/>
</dbReference>
<dbReference type="Pfam" id="PF01281">
    <property type="entry name" value="Ribosomal_L9_N"/>
    <property type="match status" value="1"/>
</dbReference>
<evidence type="ECO:0000256" key="1">
    <source>
        <dbReference type="ARBA" id="ARBA00010605"/>
    </source>
</evidence>
<dbReference type="Gene3D" id="3.40.5.10">
    <property type="entry name" value="Ribosomal protein L9, N-terminal domain"/>
    <property type="match status" value="1"/>
</dbReference>
<dbReference type="InterPro" id="IPR036791">
    <property type="entry name" value="Ribosomal_bL9_C_sf"/>
</dbReference>
<feature type="compositionally biased region" description="Basic and acidic residues" evidence="4">
    <location>
        <begin position="114"/>
        <end position="130"/>
    </location>
</feature>
<dbReference type="GeneID" id="28825999"/>